<dbReference type="PROSITE" id="PS00217">
    <property type="entry name" value="SUGAR_TRANSPORT_2"/>
    <property type="match status" value="1"/>
</dbReference>
<dbReference type="InterPro" id="IPR003663">
    <property type="entry name" value="Sugar/inositol_transpt"/>
</dbReference>
<evidence type="ECO:0000256" key="7">
    <source>
        <dbReference type="ARBA" id="ARBA00022989"/>
    </source>
</evidence>
<name>A0A445DQA3_ARAHY</name>
<dbReference type="InterPro" id="IPR044778">
    <property type="entry name" value="MFS_STP/MST-like_plant"/>
</dbReference>
<sequence length="516" mass="56539">MAGGFIEKGSSEKNYPGKLTFRVFITCVTAAFGGLIFGYDLGISGGVTSMDPFLKKFFPDVYAKEHNIKPTDNQYCKFDSQVLTLFTSSLYLAALVASIFASKVTRAFGRRLTMISGGVLFLAGAALNGFAQQVWMLIVGRMLLGFGIGCANQSVPIYVSEVAPYKYRGALNMLFQLAITIGIFVANILNYLFAKMENGEGWRYSLGLAGVPAIMIIIGAMFLPDSPNSLIERGQAEKAKKELIKIRGTNDVDEEFKDLVAASEASKQVKHPWSSLFKSEYRPHLTMAIAIPFFQQLTGMNVITFYAPVLFKTIGFGGTASLMSAMITGGCNALATLVSIFTVDKVGRRKLFLEGGAQMFICQLVIAAAIGSKFGTDGNPGVLPKWFASTVVVFICIYVAGFAWSWGPLGWLVPSEIFPLEVRSAAQSVNVSVNMIFTFAIAQVFTAMLCHMKFGLFIFFAFFVIVMSIFIHKFLPETKGVPIEEISLVWENHPYWNKFVKSSAQKNKIAAPDSQV</sequence>
<gene>
    <name evidence="12" type="ORF">Ahy_A03g011287</name>
</gene>
<dbReference type="GO" id="GO:0016020">
    <property type="term" value="C:membrane"/>
    <property type="evidence" value="ECO:0007669"/>
    <property type="project" value="UniProtKB-SubCell"/>
</dbReference>
<dbReference type="GO" id="GO:0015145">
    <property type="term" value="F:monosaccharide transmembrane transporter activity"/>
    <property type="evidence" value="ECO:0007669"/>
    <property type="project" value="InterPro"/>
</dbReference>
<dbReference type="PROSITE" id="PS50850">
    <property type="entry name" value="MFS"/>
    <property type="match status" value="1"/>
</dbReference>
<dbReference type="OrthoDB" id="1374351at2759"/>
<dbReference type="CDD" id="cd17361">
    <property type="entry name" value="MFS_STP"/>
    <property type="match status" value="1"/>
</dbReference>
<dbReference type="PANTHER" id="PTHR23500:SF477">
    <property type="entry name" value="MAJOR FACILITATOR SUPERFAMILY (MFS) PROFILE DOMAIN-CONTAINING PROTEIN"/>
    <property type="match status" value="1"/>
</dbReference>
<proteinExistence type="inferred from homology"/>
<evidence type="ECO:0000256" key="5">
    <source>
        <dbReference type="ARBA" id="ARBA00022692"/>
    </source>
</evidence>
<dbReference type="GO" id="GO:0015293">
    <property type="term" value="F:symporter activity"/>
    <property type="evidence" value="ECO:0007669"/>
    <property type="project" value="UniProtKB-KW"/>
</dbReference>
<evidence type="ECO:0000256" key="1">
    <source>
        <dbReference type="ARBA" id="ARBA00004141"/>
    </source>
</evidence>
<feature type="transmembrane region" description="Helical" evidence="10">
    <location>
        <begin position="454"/>
        <end position="471"/>
    </location>
</feature>
<reference evidence="12 13" key="1">
    <citation type="submission" date="2019-01" db="EMBL/GenBank/DDBJ databases">
        <title>Sequencing of cultivated peanut Arachis hypogaea provides insights into genome evolution and oil improvement.</title>
        <authorList>
            <person name="Chen X."/>
        </authorList>
    </citation>
    <scope>NUCLEOTIDE SEQUENCE [LARGE SCALE GENOMIC DNA]</scope>
    <source>
        <strain evidence="13">cv. Fuhuasheng</strain>
        <tissue evidence="12">Leaves</tissue>
    </source>
</reference>
<feature type="transmembrane region" description="Helical" evidence="10">
    <location>
        <begin position="112"/>
        <end position="131"/>
    </location>
</feature>
<keyword evidence="5 10" id="KW-0812">Transmembrane</keyword>
<feature type="transmembrane region" description="Helical" evidence="10">
    <location>
        <begin position="204"/>
        <end position="223"/>
    </location>
</feature>
<evidence type="ECO:0000256" key="6">
    <source>
        <dbReference type="ARBA" id="ARBA00022847"/>
    </source>
</evidence>
<comment type="caution">
    <text evidence="12">The sequence shown here is derived from an EMBL/GenBank/DDBJ whole genome shotgun (WGS) entry which is preliminary data.</text>
</comment>
<feature type="transmembrane region" description="Helical" evidence="10">
    <location>
        <begin position="285"/>
        <end position="307"/>
    </location>
</feature>
<feature type="transmembrane region" description="Helical" evidence="10">
    <location>
        <begin position="428"/>
        <end position="448"/>
    </location>
</feature>
<dbReference type="Pfam" id="PF00083">
    <property type="entry name" value="Sugar_tr"/>
    <property type="match status" value="1"/>
</dbReference>
<keyword evidence="7 10" id="KW-1133">Transmembrane helix</keyword>
<feature type="transmembrane region" description="Helical" evidence="10">
    <location>
        <begin position="171"/>
        <end position="192"/>
    </location>
</feature>
<keyword evidence="4" id="KW-0762">Sugar transport</keyword>
<evidence type="ECO:0000313" key="13">
    <source>
        <dbReference type="Proteomes" id="UP000289738"/>
    </source>
</evidence>
<evidence type="ECO:0000256" key="8">
    <source>
        <dbReference type="ARBA" id="ARBA00023136"/>
    </source>
</evidence>
<feature type="transmembrane region" description="Helical" evidence="10">
    <location>
        <begin position="319"/>
        <end position="343"/>
    </location>
</feature>
<dbReference type="Proteomes" id="UP000289738">
    <property type="component" value="Chromosome A03"/>
</dbReference>
<dbReference type="InterPro" id="IPR036259">
    <property type="entry name" value="MFS_trans_sf"/>
</dbReference>
<keyword evidence="13" id="KW-1185">Reference proteome</keyword>
<evidence type="ECO:0000256" key="9">
    <source>
        <dbReference type="RuleBase" id="RU003346"/>
    </source>
</evidence>
<comment type="subcellular location">
    <subcellularLocation>
        <location evidence="1">Membrane</location>
        <topology evidence="1">Multi-pass membrane protein</topology>
    </subcellularLocation>
</comment>
<evidence type="ECO:0000256" key="10">
    <source>
        <dbReference type="SAM" id="Phobius"/>
    </source>
</evidence>
<evidence type="ECO:0000256" key="4">
    <source>
        <dbReference type="ARBA" id="ARBA00022597"/>
    </source>
</evidence>
<feature type="transmembrane region" description="Helical" evidence="10">
    <location>
        <begin position="82"/>
        <end position="100"/>
    </location>
</feature>
<dbReference type="InterPro" id="IPR005828">
    <property type="entry name" value="MFS_sugar_transport-like"/>
</dbReference>
<comment type="similarity">
    <text evidence="2 9">Belongs to the major facilitator superfamily. Sugar transporter (TC 2.A.1.1) family.</text>
</comment>
<feature type="domain" description="Major facilitator superfamily (MFS) profile" evidence="11">
    <location>
        <begin position="26"/>
        <end position="479"/>
    </location>
</feature>
<evidence type="ECO:0000256" key="2">
    <source>
        <dbReference type="ARBA" id="ARBA00010992"/>
    </source>
</evidence>
<dbReference type="STRING" id="3818.A0A445DQA3"/>
<keyword evidence="6" id="KW-0769">Symport</keyword>
<organism evidence="12 13">
    <name type="scientific">Arachis hypogaea</name>
    <name type="common">Peanut</name>
    <dbReference type="NCBI Taxonomy" id="3818"/>
    <lineage>
        <taxon>Eukaryota</taxon>
        <taxon>Viridiplantae</taxon>
        <taxon>Streptophyta</taxon>
        <taxon>Embryophyta</taxon>
        <taxon>Tracheophyta</taxon>
        <taxon>Spermatophyta</taxon>
        <taxon>Magnoliopsida</taxon>
        <taxon>eudicotyledons</taxon>
        <taxon>Gunneridae</taxon>
        <taxon>Pentapetalae</taxon>
        <taxon>rosids</taxon>
        <taxon>fabids</taxon>
        <taxon>Fabales</taxon>
        <taxon>Fabaceae</taxon>
        <taxon>Papilionoideae</taxon>
        <taxon>50 kb inversion clade</taxon>
        <taxon>dalbergioids sensu lato</taxon>
        <taxon>Dalbergieae</taxon>
        <taxon>Pterocarpus clade</taxon>
        <taxon>Arachis</taxon>
    </lineage>
</organism>
<dbReference type="PRINTS" id="PR00171">
    <property type="entry name" value="SUGRTRNSPORT"/>
</dbReference>
<dbReference type="FunFam" id="1.20.1250.20:FF:000002">
    <property type="entry name" value="Sugar transport protein 13"/>
    <property type="match status" value="1"/>
</dbReference>
<dbReference type="PROSITE" id="PS00216">
    <property type="entry name" value="SUGAR_TRANSPORT_1"/>
    <property type="match status" value="1"/>
</dbReference>
<dbReference type="AlphaFoldDB" id="A0A445DQA3"/>
<dbReference type="InterPro" id="IPR045262">
    <property type="entry name" value="STP/PLT_plant"/>
</dbReference>
<dbReference type="SUPFAM" id="SSF103473">
    <property type="entry name" value="MFS general substrate transporter"/>
    <property type="match status" value="1"/>
</dbReference>
<protein>
    <recommendedName>
        <fullName evidence="11">Major facilitator superfamily (MFS) profile domain-containing protein</fullName>
    </recommendedName>
</protein>
<dbReference type="PANTHER" id="PTHR23500">
    <property type="entry name" value="SOLUTE CARRIER FAMILY 2, FACILITATED GLUCOSE TRANSPORTER"/>
    <property type="match status" value="1"/>
</dbReference>
<evidence type="ECO:0000256" key="3">
    <source>
        <dbReference type="ARBA" id="ARBA00022448"/>
    </source>
</evidence>
<keyword evidence="3 9" id="KW-0813">Transport</keyword>
<keyword evidence="8 10" id="KW-0472">Membrane</keyword>
<feature type="transmembrane region" description="Helical" evidence="10">
    <location>
        <begin position="386"/>
        <end position="407"/>
    </location>
</feature>
<accession>A0A445DQA3</accession>
<dbReference type="InterPro" id="IPR020846">
    <property type="entry name" value="MFS_dom"/>
</dbReference>
<dbReference type="NCBIfam" id="TIGR00879">
    <property type="entry name" value="SP"/>
    <property type="match status" value="1"/>
</dbReference>
<evidence type="ECO:0000313" key="12">
    <source>
        <dbReference type="EMBL" id="RYR65355.1"/>
    </source>
</evidence>
<dbReference type="Gene3D" id="1.20.1250.20">
    <property type="entry name" value="MFS general substrate transporter like domains"/>
    <property type="match status" value="1"/>
</dbReference>
<dbReference type="InterPro" id="IPR005829">
    <property type="entry name" value="Sugar_transporter_CS"/>
</dbReference>
<evidence type="ECO:0000259" key="11">
    <source>
        <dbReference type="PROSITE" id="PS50850"/>
    </source>
</evidence>
<dbReference type="EMBL" id="SDMP01000003">
    <property type="protein sequence ID" value="RYR65355.1"/>
    <property type="molecule type" value="Genomic_DNA"/>
</dbReference>
<feature type="transmembrane region" description="Helical" evidence="10">
    <location>
        <begin position="355"/>
        <end position="374"/>
    </location>
</feature>
<feature type="transmembrane region" description="Helical" evidence="10">
    <location>
        <begin position="21"/>
        <end position="39"/>
    </location>
</feature>